<gene>
    <name evidence="1" type="ORF">NG54_14190</name>
</gene>
<organism evidence="1 2">
    <name type="scientific">Heyndrickxia ginsengihumi</name>
    <dbReference type="NCBI Taxonomy" id="363870"/>
    <lineage>
        <taxon>Bacteria</taxon>
        <taxon>Bacillati</taxon>
        <taxon>Bacillota</taxon>
        <taxon>Bacilli</taxon>
        <taxon>Bacillales</taxon>
        <taxon>Bacillaceae</taxon>
        <taxon>Heyndrickxia</taxon>
    </lineage>
</organism>
<dbReference type="InterPro" id="IPR021338">
    <property type="entry name" value="DUF2953"/>
</dbReference>
<proteinExistence type="predicted"/>
<dbReference type="EMBL" id="JRUN01000048">
    <property type="protein sequence ID" value="KHD84658.1"/>
    <property type="molecule type" value="Genomic_DNA"/>
</dbReference>
<dbReference type="Pfam" id="PF11167">
    <property type="entry name" value="DUF2953"/>
    <property type="match status" value="1"/>
</dbReference>
<name>A0A0A6VAX8_9BACI</name>
<comment type="caution">
    <text evidence="1">The sequence shown here is derived from an EMBL/GenBank/DDBJ whole genome shotgun (WGS) entry which is preliminary data.</text>
</comment>
<dbReference type="RefSeq" id="WP_035349421.1">
    <property type="nucleotide sequence ID" value="NZ_JAAIWK010000026.1"/>
</dbReference>
<protein>
    <recommendedName>
        <fullName evidence="3">DUF2953 domain-containing protein</fullName>
    </recommendedName>
</protein>
<reference evidence="1 2" key="1">
    <citation type="submission" date="2014-10" db="EMBL/GenBank/DDBJ databases">
        <title>Draft genome of phytase producing Bacillus ginsengihumi strain M2.11.</title>
        <authorList>
            <person name="Toymentseva A."/>
            <person name="Boulygina E.A."/>
            <person name="Kazakov S.V."/>
            <person name="Kayumov I."/>
            <person name="Suleimanova A.D."/>
            <person name="Mardanova A.M."/>
            <person name="Maria S.N."/>
            <person name="Sergey M.Y."/>
            <person name="Sharipova M.R."/>
        </authorList>
    </citation>
    <scope>NUCLEOTIDE SEQUENCE [LARGE SCALE GENOMIC DNA]</scope>
    <source>
        <strain evidence="1 2">M2.11</strain>
    </source>
</reference>
<evidence type="ECO:0000313" key="2">
    <source>
        <dbReference type="Proteomes" id="UP000030588"/>
    </source>
</evidence>
<dbReference type="STRING" id="363870.NG54_14190"/>
<dbReference type="Proteomes" id="UP000030588">
    <property type="component" value="Unassembled WGS sequence"/>
</dbReference>
<sequence length="230" mass="26202">MINMIWAISIVFILLFLIILLCISSLVITLDFAHQQDNDHFTIQVRLWRFIRHTIAIPMVKVEEDAPNIVFKKEGKGKGAETEAETTKKITPEKIETNIHRFKILLEKVFGLKIIIGDFIKSIQIKKLEWHTTIGLYDAATTGIVTGGIWAAKGGILKLILENLIVHTTPNISVTPSFQRPISEIHFVCMFQFQIGKAILTGLKIIKYWRGSKNPKKIQTLFKHEENQTG</sequence>
<evidence type="ECO:0000313" key="1">
    <source>
        <dbReference type="EMBL" id="KHD84658.1"/>
    </source>
</evidence>
<evidence type="ECO:0008006" key="3">
    <source>
        <dbReference type="Google" id="ProtNLM"/>
    </source>
</evidence>
<accession>A0A0A6VAX8</accession>
<dbReference type="AlphaFoldDB" id="A0A0A6VAX8"/>